<keyword evidence="1" id="KW-0812">Transmembrane</keyword>
<feature type="transmembrane region" description="Helical" evidence="1">
    <location>
        <begin position="192"/>
        <end position="211"/>
    </location>
</feature>
<dbReference type="EMBL" id="JBHMFE010000011">
    <property type="protein sequence ID" value="MFB9108504.1"/>
    <property type="molecule type" value="Genomic_DNA"/>
</dbReference>
<comment type="caution">
    <text evidence="2">The sequence shown here is derived from an EMBL/GenBank/DDBJ whole genome shotgun (WGS) entry which is preliminary data.</text>
</comment>
<organism evidence="2 3">
    <name type="scientific">Flavobacterium gyeonganense</name>
    <dbReference type="NCBI Taxonomy" id="1310418"/>
    <lineage>
        <taxon>Bacteria</taxon>
        <taxon>Pseudomonadati</taxon>
        <taxon>Bacteroidota</taxon>
        <taxon>Flavobacteriia</taxon>
        <taxon>Flavobacteriales</taxon>
        <taxon>Flavobacteriaceae</taxon>
        <taxon>Flavobacterium</taxon>
    </lineage>
</organism>
<reference evidence="2 3" key="1">
    <citation type="submission" date="2024-09" db="EMBL/GenBank/DDBJ databases">
        <authorList>
            <person name="Sun Q."/>
            <person name="Mori K."/>
        </authorList>
    </citation>
    <scope>NUCLEOTIDE SEQUENCE [LARGE SCALE GENOMIC DNA]</scope>
    <source>
        <strain evidence="2 3">CECT 8365</strain>
    </source>
</reference>
<keyword evidence="1" id="KW-1133">Transmembrane helix</keyword>
<sequence length="269" mass="32079">MKNDLTHLVLINPIWLLVGMLIYFILSLFNVHIIWEIQPKVYNNPNGENVFNNYFKHFFQSFFRGTRLIKTTFKYLFCYKEKDFLILKDEEAKPIKKRLNILDGFTTFLKPYLIFAFIWTVLEFWISRKLFYEQSKITFGKIQKLLIFIEVIPVVKFLQDNKAIIFLFYGIICVLIPFLYDREDSTKKFKKYFSQTLIYLSLLANISFFGAQTGKTTADKSKQLSELQTEIVAIHDSIYKDLVVGIEFNDLKDSLKYEDNLYKEQINRF</sequence>
<proteinExistence type="predicted"/>
<keyword evidence="1" id="KW-0472">Membrane</keyword>
<evidence type="ECO:0000256" key="1">
    <source>
        <dbReference type="SAM" id="Phobius"/>
    </source>
</evidence>
<evidence type="ECO:0000313" key="3">
    <source>
        <dbReference type="Proteomes" id="UP001589562"/>
    </source>
</evidence>
<keyword evidence="3" id="KW-1185">Reference proteome</keyword>
<protein>
    <submittedName>
        <fullName evidence="2">Uncharacterized protein</fullName>
    </submittedName>
</protein>
<gene>
    <name evidence="2" type="ORF">ACFFVK_07935</name>
</gene>
<evidence type="ECO:0000313" key="2">
    <source>
        <dbReference type="EMBL" id="MFB9108504.1"/>
    </source>
</evidence>
<feature type="transmembrane region" description="Helical" evidence="1">
    <location>
        <begin position="163"/>
        <end position="180"/>
    </location>
</feature>
<accession>A0ABV5HA13</accession>
<feature type="transmembrane region" description="Helical" evidence="1">
    <location>
        <begin position="12"/>
        <end position="35"/>
    </location>
</feature>
<dbReference type="Proteomes" id="UP001589562">
    <property type="component" value="Unassembled WGS sequence"/>
</dbReference>
<name>A0ABV5HA13_9FLAO</name>
<feature type="transmembrane region" description="Helical" evidence="1">
    <location>
        <begin position="108"/>
        <end position="126"/>
    </location>
</feature>
<dbReference type="RefSeq" id="WP_379680111.1">
    <property type="nucleotide sequence ID" value="NZ_JBHMFE010000011.1"/>
</dbReference>